<organism evidence="2 3">
    <name type="scientific">Serpentinimonas raichei</name>
    <dbReference type="NCBI Taxonomy" id="1458425"/>
    <lineage>
        <taxon>Bacteria</taxon>
        <taxon>Pseudomonadati</taxon>
        <taxon>Pseudomonadota</taxon>
        <taxon>Betaproteobacteria</taxon>
        <taxon>Burkholderiales</taxon>
        <taxon>Comamonadaceae</taxon>
        <taxon>Serpentinimonas</taxon>
    </lineage>
</organism>
<proteinExistence type="predicted"/>
<dbReference type="KEGG" id="cbaa:SRAA_1697"/>
<sequence length="130" mass="14747">MWYQIAAEAVMSVHLLYIVFSVFGAVLALWWRWVPWLQLPCAAWAFFVMIAGAPCPLTDIENHFRLQAGQAGMAPGGFIEHYLLAVIYPAGLTRELQYLLGALVLGFNGVIYAWVWRRWRRRPPGGAIRA</sequence>
<dbReference type="RefSeq" id="WP_045533579.1">
    <property type="nucleotide sequence ID" value="NZ_AP014568.1"/>
</dbReference>
<gene>
    <name evidence="2" type="ORF">SRAA_1697</name>
</gene>
<evidence type="ECO:0000256" key="1">
    <source>
        <dbReference type="SAM" id="Phobius"/>
    </source>
</evidence>
<dbReference type="Pfam" id="PF10861">
    <property type="entry name" value="DUF2784"/>
    <property type="match status" value="1"/>
</dbReference>
<name>A0A060NHU2_9BURK</name>
<keyword evidence="3" id="KW-1185">Reference proteome</keyword>
<feature type="transmembrane region" description="Helical" evidence="1">
    <location>
        <begin position="37"/>
        <end position="57"/>
    </location>
</feature>
<dbReference type="OrthoDB" id="370375at2"/>
<keyword evidence="1" id="KW-0472">Membrane</keyword>
<keyword evidence="1" id="KW-1133">Transmembrane helix</keyword>
<feature type="transmembrane region" description="Helical" evidence="1">
    <location>
        <begin position="12"/>
        <end position="31"/>
    </location>
</feature>
<evidence type="ECO:0008006" key="4">
    <source>
        <dbReference type="Google" id="ProtNLM"/>
    </source>
</evidence>
<feature type="transmembrane region" description="Helical" evidence="1">
    <location>
        <begin position="69"/>
        <end position="90"/>
    </location>
</feature>
<dbReference type="EMBL" id="AP014568">
    <property type="protein sequence ID" value="BAO81551.1"/>
    <property type="molecule type" value="Genomic_DNA"/>
</dbReference>
<protein>
    <recommendedName>
        <fullName evidence="4">DUF2784 domain-containing protein</fullName>
    </recommendedName>
</protein>
<feature type="transmembrane region" description="Helical" evidence="1">
    <location>
        <begin position="96"/>
        <end position="115"/>
    </location>
</feature>
<dbReference type="Proteomes" id="UP000067461">
    <property type="component" value="Chromosome"/>
</dbReference>
<dbReference type="AlphaFoldDB" id="A0A060NHU2"/>
<accession>A0A060NHU2</accession>
<evidence type="ECO:0000313" key="2">
    <source>
        <dbReference type="EMBL" id="BAO81551.1"/>
    </source>
</evidence>
<keyword evidence="1" id="KW-0812">Transmembrane</keyword>
<dbReference type="HOGENOM" id="CLU_124431_0_0_4"/>
<reference evidence="2 3" key="1">
    <citation type="journal article" date="2014" name="Nat. Commun.">
        <title>Physiological and genomic features of highly alkaliphilic hydrogen-utilizing Betaproteobacteria from a continental serpentinizing site.</title>
        <authorList>
            <person name="Suzuki S."/>
            <person name="Kuenen J.G."/>
            <person name="Schipper K."/>
            <person name="van der Velde S."/>
            <person name="Ishii S."/>
            <person name="Wu A."/>
            <person name="Sorokin D.Y."/>
            <person name="Tenney A."/>
            <person name="Meng X.Y."/>
            <person name="Morrill P.L."/>
            <person name="Kamagata Y."/>
            <person name="Muyzer G."/>
            <person name="Nealson K.H."/>
        </authorList>
    </citation>
    <scope>NUCLEOTIDE SEQUENCE [LARGE SCALE GENOMIC DNA]</scope>
    <source>
        <strain evidence="2 3">A1</strain>
    </source>
</reference>
<dbReference type="InterPro" id="IPR021218">
    <property type="entry name" value="DUF2784"/>
</dbReference>
<evidence type="ECO:0000313" key="3">
    <source>
        <dbReference type="Proteomes" id="UP000067461"/>
    </source>
</evidence>